<protein>
    <submittedName>
        <fullName evidence="4">Bacteroides conjugative transposon TraJ protein</fullName>
    </submittedName>
</protein>
<feature type="transmembrane region" description="Helical" evidence="1">
    <location>
        <begin position="171"/>
        <end position="189"/>
    </location>
</feature>
<feature type="signal peptide" evidence="2">
    <location>
        <begin position="1"/>
        <end position="19"/>
    </location>
</feature>
<evidence type="ECO:0000313" key="5">
    <source>
        <dbReference type="Proteomes" id="UP000198711"/>
    </source>
</evidence>
<evidence type="ECO:0000256" key="1">
    <source>
        <dbReference type="SAM" id="Phobius"/>
    </source>
</evidence>
<dbReference type="RefSeq" id="WP_092723902.1">
    <property type="nucleotide sequence ID" value="NZ_FNNO01000008.1"/>
</dbReference>
<feature type="transmembrane region" description="Helical" evidence="1">
    <location>
        <begin position="45"/>
        <end position="64"/>
    </location>
</feature>
<evidence type="ECO:0000256" key="2">
    <source>
        <dbReference type="SAM" id="SignalP"/>
    </source>
</evidence>
<feature type="transmembrane region" description="Helical" evidence="1">
    <location>
        <begin position="247"/>
        <end position="271"/>
    </location>
</feature>
<keyword evidence="5" id="KW-1185">Reference proteome</keyword>
<dbReference type="EMBL" id="FNNO01000008">
    <property type="protein sequence ID" value="SDX02585.1"/>
    <property type="molecule type" value="Genomic_DNA"/>
</dbReference>
<feature type="chain" id="PRO_5036490489" evidence="2">
    <location>
        <begin position="20"/>
        <end position="335"/>
    </location>
</feature>
<accession>A0A8X8ICY7</accession>
<feature type="transmembrane region" description="Helical" evidence="1">
    <location>
        <begin position="201"/>
        <end position="221"/>
    </location>
</feature>
<keyword evidence="1" id="KW-0472">Membrane</keyword>
<organism evidence="4 5">
    <name type="scientific">Hydrobacter penzbergensis</name>
    <dbReference type="NCBI Taxonomy" id="1235997"/>
    <lineage>
        <taxon>Bacteria</taxon>
        <taxon>Pseudomonadati</taxon>
        <taxon>Bacteroidota</taxon>
        <taxon>Chitinophagia</taxon>
        <taxon>Chitinophagales</taxon>
        <taxon>Chitinophagaceae</taxon>
        <taxon>Hydrobacter</taxon>
    </lineage>
</organism>
<proteinExistence type="predicted"/>
<feature type="transmembrane region" description="Helical" evidence="1">
    <location>
        <begin position="85"/>
        <end position="105"/>
    </location>
</feature>
<dbReference type="Proteomes" id="UP000198711">
    <property type="component" value="Unassembled WGS sequence"/>
</dbReference>
<name>A0A8X8ICY7_9BACT</name>
<keyword evidence="1" id="KW-1133">Transmembrane helix</keyword>
<dbReference type="InterPro" id="IPR012424">
    <property type="entry name" value="Conjugative_transposon_TraJ_C"/>
</dbReference>
<evidence type="ECO:0000259" key="3">
    <source>
        <dbReference type="Pfam" id="PF07863"/>
    </source>
</evidence>
<gene>
    <name evidence="4" type="ORF">SAMN05444410_10869</name>
</gene>
<dbReference type="AlphaFoldDB" id="A0A8X8ICY7"/>
<comment type="caution">
    <text evidence="4">The sequence shown here is derived from an EMBL/GenBank/DDBJ whole genome shotgun (WGS) entry which is preliminary data.</text>
</comment>
<keyword evidence="2" id="KW-0732">Signal</keyword>
<feature type="domain" description="Conjugative transposon TraJ C-terminal" evidence="3">
    <location>
        <begin position="26"/>
        <end position="130"/>
    </location>
</feature>
<dbReference type="Pfam" id="PF07863">
    <property type="entry name" value="CtnDOT_TraJ"/>
    <property type="match status" value="2"/>
</dbReference>
<keyword evidence="1" id="KW-0812">Transmembrane</keyword>
<sequence length="335" mass="36194">MKRCIGILSVALLPLCVHAQGISNGEGLQYILNQLYKDMMPLCRGLISSARLIGGFGALWYIGLRIWRSIANAESVDVYGLMRPFVLGFCILIFPSVIDLINGILQPTVKGTAQMVKGSNEAIYKYLQLQDSSTSGFGALNPANWIRAAIQQLLEFVYQTIALLINTIRTFYLIVLAIVGPIVFGLSIYDGFQHLVTVWLARYINVFLWLPVANIFGAIIAKVQENMIAGNTFSVPIAGQPLTMTDWAYMAFLLIAIVGYCTVPSVAGYIVNAGGGNALLNKVSSVVATAGKATFNSVSSSISADSFGDQASRMNNSMSDNGVSNGYFKDKLSGK</sequence>
<reference evidence="4 5" key="1">
    <citation type="submission" date="2016-10" db="EMBL/GenBank/DDBJ databases">
        <authorList>
            <person name="Varghese N."/>
            <person name="Submissions S."/>
        </authorList>
    </citation>
    <scope>NUCLEOTIDE SEQUENCE [LARGE SCALE GENOMIC DNA]</scope>
    <source>
        <strain evidence="4 5">DSM 25353</strain>
    </source>
</reference>
<evidence type="ECO:0000313" key="4">
    <source>
        <dbReference type="EMBL" id="SDX02585.1"/>
    </source>
</evidence>
<feature type="domain" description="Conjugative transposon TraJ C-terminal" evidence="3">
    <location>
        <begin position="140"/>
        <end position="332"/>
    </location>
</feature>